<organism evidence="3 4">
    <name type="scientific">Ectocarpus siliculosus</name>
    <name type="common">Brown alga</name>
    <name type="synonym">Conferva siliculosa</name>
    <dbReference type="NCBI Taxonomy" id="2880"/>
    <lineage>
        <taxon>Eukaryota</taxon>
        <taxon>Sar</taxon>
        <taxon>Stramenopiles</taxon>
        <taxon>Ochrophyta</taxon>
        <taxon>PX clade</taxon>
        <taxon>Phaeophyceae</taxon>
        <taxon>Ectocarpales</taxon>
        <taxon>Ectocarpaceae</taxon>
        <taxon>Ectocarpus</taxon>
    </lineage>
</organism>
<dbReference type="Proteomes" id="UP000002630">
    <property type="component" value="Linkage Group LG04"/>
</dbReference>
<keyword evidence="4" id="KW-1185">Reference proteome</keyword>
<protein>
    <submittedName>
        <fullName evidence="3">Uncharacterized protein</fullName>
    </submittedName>
</protein>
<accession>D7FJX0</accession>
<feature type="transmembrane region" description="Helical" evidence="2">
    <location>
        <begin position="74"/>
        <end position="95"/>
    </location>
</feature>
<reference evidence="3 4" key="1">
    <citation type="journal article" date="2010" name="Nature">
        <title>The Ectocarpus genome and the independent evolution of multicellularity in brown algae.</title>
        <authorList>
            <person name="Cock J.M."/>
            <person name="Sterck L."/>
            <person name="Rouze P."/>
            <person name="Scornet D."/>
            <person name="Allen A.E."/>
            <person name="Amoutzias G."/>
            <person name="Anthouard V."/>
            <person name="Artiguenave F."/>
            <person name="Aury J.M."/>
            <person name="Badger J.H."/>
            <person name="Beszteri B."/>
            <person name="Billiau K."/>
            <person name="Bonnet E."/>
            <person name="Bothwell J.H."/>
            <person name="Bowler C."/>
            <person name="Boyen C."/>
            <person name="Brownlee C."/>
            <person name="Carrano C.J."/>
            <person name="Charrier B."/>
            <person name="Cho G.Y."/>
            <person name="Coelho S.M."/>
            <person name="Collen J."/>
            <person name="Corre E."/>
            <person name="Da Silva C."/>
            <person name="Delage L."/>
            <person name="Delaroque N."/>
            <person name="Dittami S.M."/>
            <person name="Doulbeau S."/>
            <person name="Elias M."/>
            <person name="Farnham G."/>
            <person name="Gachon C.M."/>
            <person name="Gschloessl B."/>
            <person name="Heesch S."/>
            <person name="Jabbari K."/>
            <person name="Jubin C."/>
            <person name="Kawai H."/>
            <person name="Kimura K."/>
            <person name="Kloareg B."/>
            <person name="Kupper F.C."/>
            <person name="Lang D."/>
            <person name="Le Bail A."/>
            <person name="Leblanc C."/>
            <person name="Lerouge P."/>
            <person name="Lohr M."/>
            <person name="Lopez P.J."/>
            <person name="Martens C."/>
            <person name="Maumus F."/>
            <person name="Michel G."/>
            <person name="Miranda-Saavedra D."/>
            <person name="Morales J."/>
            <person name="Moreau H."/>
            <person name="Motomura T."/>
            <person name="Nagasato C."/>
            <person name="Napoli C.A."/>
            <person name="Nelson D.R."/>
            <person name="Nyvall-Collen P."/>
            <person name="Peters A.F."/>
            <person name="Pommier C."/>
            <person name="Potin P."/>
            <person name="Poulain J."/>
            <person name="Quesneville H."/>
            <person name="Read B."/>
            <person name="Rensing S.A."/>
            <person name="Ritter A."/>
            <person name="Rousvoal S."/>
            <person name="Samanta M."/>
            <person name="Samson G."/>
            <person name="Schroeder D.C."/>
            <person name="Segurens B."/>
            <person name="Strittmatter M."/>
            <person name="Tonon T."/>
            <person name="Tregear J.W."/>
            <person name="Valentin K."/>
            <person name="von Dassow P."/>
            <person name="Yamagishi T."/>
            <person name="Van de Peer Y."/>
            <person name="Wincker P."/>
        </authorList>
    </citation>
    <scope>NUCLEOTIDE SEQUENCE [LARGE SCALE GENOMIC DNA]</scope>
    <source>
        <strain evidence="4">Ec32 / CCAP1310/4</strain>
    </source>
</reference>
<feature type="compositionally biased region" description="Basic and acidic residues" evidence="1">
    <location>
        <begin position="38"/>
        <end position="55"/>
    </location>
</feature>
<gene>
    <name evidence="3" type="ORF">Esi_0138_0055</name>
</gene>
<keyword evidence="2" id="KW-1133">Transmembrane helix</keyword>
<keyword evidence="2" id="KW-0472">Membrane</keyword>
<dbReference type="EMBL" id="FN647986">
    <property type="protein sequence ID" value="CBJ29218.1"/>
    <property type="molecule type" value="Genomic_DNA"/>
</dbReference>
<keyword evidence="2" id="KW-0812">Transmembrane</keyword>
<evidence type="ECO:0000256" key="1">
    <source>
        <dbReference type="SAM" id="MobiDB-lite"/>
    </source>
</evidence>
<sequence length="96" mass="10819">MYVLAARREQIWLIGAEPCRADWIEVISRCLCSPGRDTAADKRREGGPADDRSVFDPRRSPIIQCYRLRSLDYLLLRFASLPVIAGTYSSTMLLAG</sequence>
<feature type="region of interest" description="Disordered" evidence="1">
    <location>
        <begin position="36"/>
        <end position="55"/>
    </location>
</feature>
<dbReference type="AlphaFoldDB" id="D7FJX0"/>
<dbReference type="EMBL" id="FN649729">
    <property type="protein sequence ID" value="CBJ29218.1"/>
    <property type="molecule type" value="Genomic_DNA"/>
</dbReference>
<evidence type="ECO:0000313" key="4">
    <source>
        <dbReference type="Proteomes" id="UP000002630"/>
    </source>
</evidence>
<proteinExistence type="predicted"/>
<evidence type="ECO:0000256" key="2">
    <source>
        <dbReference type="SAM" id="Phobius"/>
    </source>
</evidence>
<evidence type="ECO:0000313" key="3">
    <source>
        <dbReference type="EMBL" id="CBJ29218.1"/>
    </source>
</evidence>
<dbReference type="InParanoid" id="D7FJX0"/>
<name>D7FJX0_ECTSI</name>